<organism evidence="1 2">
    <name type="scientific">Staphylococcus nepalensis</name>
    <dbReference type="NCBI Taxonomy" id="214473"/>
    <lineage>
        <taxon>Bacteria</taxon>
        <taxon>Bacillati</taxon>
        <taxon>Bacillota</taxon>
        <taxon>Bacilli</taxon>
        <taxon>Bacillales</taxon>
        <taxon>Staphylococcaceae</taxon>
        <taxon>Staphylococcus</taxon>
    </lineage>
</organism>
<comment type="caution">
    <text evidence="1">The sequence shown here is derived from an EMBL/GenBank/DDBJ whole genome shotgun (WGS) entry which is preliminary data.</text>
</comment>
<feature type="non-terminal residue" evidence="1">
    <location>
        <position position="1"/>
    </location>
</feature>
<dbReference type="InterPro" id="IPR027417">
    <property type="entry name" value="P-loop_NTPase"/>
</dbReference>
<dbReference type="AlphaFoldDB" id="A0A2T4RXH2"/>
<dbReference type="GO" id="GO:0003924">
    <property type="term" value="F:GTPase activity"/>
    <property type="evidence" value="ECO:0007669"/>
    <property type="project" value="InterPro"/>
</dbReference>
<evidence type="ECO:0000313" key="2">
    <source>
        <dbReference type="Proteomes" id="UP000240400"/>
    </source>
</evidence>
<proteinExistence type="predicted"/>
<name>A0A2T4RXH2_9STAP</name>
<dbReference type="GO" id="GO:0016150">
    <property type="term" value="F:translation release factor activity, codon nonspecific"/>
    <property type="evidence" value="ECO:0007669"/>
    <property type="project" value="TreeGrafter"/>
</dbReference>
<dbReference type="PANTHER" id="PTHR43556:SF2">
    <property type="entry name" value="PEPTIDE CHAIN RELEASE FACTOR RF3"/>
    <property type="match status" value="1"/>
</dbReference>
<dbReference type="GO" id="GO:0005829">
    <property type="term" value="C:cytosol"/>
    <property type="evidence" value="ECO:0007669"/>
    <property type="project" value="TreeGrafter"/>
</dbReference>
<dbReference type="Proteomes" id="UP000240400">
    <property type="component" value="Unassembled WGS sequence"/>
</dbReference>
<dbReference type="Gene3D" id="3.40.50.300">
    <property type="entry name" value="P-loop containing nucleotide triphosphate hydrolases"/>
    <property type="match status" value="1"/>
</dbReference>
<dbReference type="PANTHER" id="PTHR43556">
    <property type="entry name" value="PEPTIDE CHAIN RELEASE FACTOR RF3"/>
    <property type="match status" value="1"/>
</dbReference>
<evidence type="ECO:0000313" key="1">
    <source>
        <dbReference type="EMBL" id="PTK33405.1"/>
    </source>
</evidence>
<dbReference type="SUPFAM" id="SSF52540">
    <property type="entry name" value="P-loop containing nucleoside triphosphate hydrolases"/>
    <property type="match status" value="1"/>
</dbReference>
<dbReference type="InterPro" id="IPR004548">
    <property type="entry name" value="PrfC"/>
</dbReference>
<accession>A0A2T4RXH2</accession>
<protein>
    <submittedName>
        <fullName evidence="1">Peptide chain release factor 3</fullName>
    </submittedName>
</protein>
<dbReference type="EMBL" id="PZHR01001300">
    <property type="protein sequence ID" value="PTK33405.1"/>
    <property type="molecule type" value="Genomic_DNA"/>
</dbReference>
<reference evidence="1 2" key="1">
    <citation type="journal article" date="2016" name="Front. Microbiol.">
        <title>Comprehensive Phylogenetic Analysis of Bovine Non-aureus Staphylococci Species Based on Whole-Genome Sequencing.</title>
        <authorList>
            <person name="Naushad S."/>
            <person name="Barkema H.W."/>
            <person name="Luby C."/>
            <person name="Condas L.A."/>
            <person name="Nobrega D.B."/>
            <person name="Carson D.A."/>
            <person name="De Buck J."/>
        </authorList>
    </citation>
    <scope>NUCLEOTIDE SEQUENCE [LARGE SCALE GENOMIC DNA]</scope>
    <source>
        <strain evidence="1 2">SNUC 4337</strain>
    </source>
</reference>
<sequence length="127" mass="14789">KMRGIPIFTFINKLDRVGKEPFELLDEIEETLNIKTYPMNWPVGMGQNFFGIIDREDRTIEPFRDEEHLLHINEDYEIEEEHPITNDSTFAQAIEEFMLVEEAGEEFDNEMMLAGELTPVFFGSALA</sequence>
<gene>
    <name evidence="1" type="ORF">BUZ61_20095</name>
</gene>
<feature type="non-terminal residue" evidence="1">
    <location>
        <position position="127"/>
    </location>
</feature>